<sequence>MTASVSTGKLDVLVGLTFAGNAFAAAGANAITTGVAGYTVTGATVTIGTAVNGYAGISCKVTSVRDLADSLVLSFVVGDSVAGQMTLNVIGFGTEGILLSDYAEAQVAAQAATPSALLGHLFVLGTNVPNDLFQSFPFAQGASYVMPGVVIAPIVGTAGPDVLFGTGGADIIRGYDGADILRGGNGADQLFGGNGADTLYGGWGNDRLYGGSGNDVLYGGENKDTMTGGPGADTFAFRPGDFGGATATKADVITDFSRAQGDRIDLSAIDANPARAGDQAFSFIGASGFTHHAGELRYGVSNGNAVVYGDMNGDGIADFAIMVDHLTRLIASDFIL</sequence>
<gene>
    <name evidence="3" type="ORF">Y88_1578</name>
</gene>
<dbReference type="RefSeq" id="WP_008067770.1">
    <property type="nucleotide sequence ID" value="NZ_AQWK01000013.1"/>
</dbReference>
<name>F1Z7N2_9SPHN</name>
<dbReference type="OrthoDB" id="6769681at2"/>
<reference evidence="3 4" key="1">
    <citation type="journal article" date="2012" name="J. Bacteriol.">
        <title>Draft Genome Sequence of Novosphingobium nitrogenifigens Y88T.</title>
        <authorList>
            <person name="Strabala T.J."/>
            <person name="Macdonald L."/>
            <person name="Liu V."/>
            <person name="Smit A.M."/>
        </authorList>
    </citation>
    <scope>NUCLEOTIDE SEQUENCE [LARGE SCALE GENOMIC DNA]</scope>
    <source>
        <strain evidence="3 4">DSM 19370</strain>
    </source>
</reference>
<dbReference type="InterPro" id="IPR001343">
    <property type="entry name" value="Hemolysn_Ca-bd"/>
</dbReference>
<organism evidence="3 4">
    <name type="scientific">Novosphingobium nitrogenifigens DSM 19370</name>
    <dbReference type="NCBI Taxonomy" id="983920"/>
    <lineage>
        <taxon>Bacteria</taxon>
        <taxon>Pseudomonadati</taxon>
        <taxon>Pseudomonadota</taxon>
        <taxon>Alphaproteobacteria</taxon>
        <taxon>Sphingomonadales</taxon>
        <taxon>Sphingomonadaceae</taxon>
        <taxon>Novosphingobium</taxon>
    </lineage>
</organism>
<dbReference type="AlphaFoldDB" id="F1Z7N2"/>
<dbReference type="Gene3D" id="2.150.10.10">
    <property type="entry name" value="Serralysin-like metalloprotease, C-terminal"/>
    <property type="match status" value="2"/>
</dbReference>
<keyword evidence="2" id="KW-0964">Secreted</keyword>
<dbReference type="InParanoid" id="F1Z7N2"/>
<dbReference type="PANTHER" id="PTHR38340:SF1">
    <property type="entry name" value="S-LAYER PROTEIN"/>
    <property type="match status" value="1"/>
</dbReference>
<dbReference type="STRING" id="983920.Y88_1578"/>
<dbReference type="InterPro" id="IPR018511">
    <property type="entry name" value="Hemolysin-typ_Ca-bd_CS"/>
</dbReference>
<comment type="subcellular location">
    <subcellularLocation>
        <location evidence="1">Secreted</location>
    </subcellularLocation>
</comment>
<evidence type="ECO:0000313" key="3">
    <source>
        <dbReference type="EMBL" id="EGD59423.1"/>
    </source>
</evidence>
<dbReference type="Proteomes" id="UP000004728">
    <property type="component" value="Unassembled WGS sequence"/>
</dbReference>
<dbReference type="InterPro" id="IPR011049">
    <property type="entry name" value="Serralysin-like_metalloprot_C"/>
</dbReference>
<dbReference type="InterPro" id="IPR019960">
    <property type="entry name" value="T1SS_VCA0849"/>
</dbReference>
<dbReference type="GO" id="GO:0005509">
    <property type="term" value="F:calcium ion binding"/>
    <property type="evidence" value="ECO:0007669"/>
    <property type="project" value="InterPro"/>
</dbReference>
<accession>F1Z7N2</accession>
<protein>
    <submittedName>
        <fullName evidence="3">Rhizobiocin/RTX toxin and hemolysin-type calcium binding protein</fullName>
    </submittedName>
</protein>
<dbReference type="GO" id="GO:0005576">
    <property type="term" value="C:extracellular region"/>
    <property type="evidence" value="ECO:0007669"/>
    <property type="project" value="UniProtKB-SubCell"/>
</dbReference>
<proteinExistence type="predicted"/>
<keyword evidence="4" id="KW-1185">Reference proteome</keyword>
<evidence type="ECO:0000313" key="4">
    <source>
        <dbReference type="Proteomes" id="UP000004728"/>
    </source>
</evidence>
<dbReference type="PRINTS" id="PR00313">
    <property type="entry name" value="CABNDNGRPT"/>
</dbReference>
<dbReference type="InterPro" id="IPR050557">
    <property type="entry name" value="RTX_toxin/Mannuronan_C5-epim"/>
</dbReference>
<dbReference type="Pfam" id="PF00353">
    <property type="entry name" value="HemolysinCabind"/>
    <property type="match status" value="1"/>
</dbReference>
<evidence type="ECO:0000256" key="2">
    <source>
        <dbReference type="ARBA" id="ARBA00022525"/>
    </source>
</evidence>
<evidence type="ECO:0000256" key="1">
    <source>
        <dbReference type="ARBA" id="ARBA00004613"/>
    </source>
</evidence>
<dbReference type="EMBL" id="AEWJ01000033">
    <property type="protein sequence ID" value="EGD59423.1"/>
    <property type="molecule type" value="Genomic_DNA"/>
</dbReference>
<comment type="caution">
    <text evidence="3">The sequence shown here is derived from an EMBL/GenBank/DDBJ whole genome shotgun (WGS) entry which is preliminary data.</text>
</comment>
<dbReference type="PANTHER" id="PTHR38340">
    <property type="entry name" value="S-LAYER PROTEIN"/>
    <property type="match status" value="1"/>
</dbReference>
<dbReference type="eggNOG" id="COG2931">
    <property type="taxonomic scope" value="Bacteria"/>
</dbReference>
<dbReference type="SUPFAM" id="SSF51120">
    <property type="entry name" value="beta-Roll"/>
    <property type="match status" value="1"/>
</dbReference>
<dbReference type="PROSITE" id="PS00330">
    <property type="entry name" value="HEMOLYSIN_CALCIUM"/>
    <property type="match status" value="4"/>
</dbReference>
<dbReference type="NCBIfam" id="TIGR03661">
    <property type="entry name" value="T1SS_VCA0849"/>
    <property type="match status" value="1"/>
</dbReference>
<dbReference type="HOGENOM" id="CLU_766900_0_0_5"/>